<sequence>MDNIVSANKLRNQNAILNPKENDDQKALFLKEKQEFEKEKALFLKEKQEFEKEKALFLKEKQEFEKEKALFLKEKQKTLEENEETIINESLKNKETKKGKQDK</sequence>
<comment type="caution">
    <text evidence="1">The sequence shown here is derived from an EMBL/GenBank/DDBJ whole genome shotgun (WGS) entry which is preliminary data.</text>
</comment>
<protein>
    <submittedName>
        <fullName evidence="1">Uncharacterized protein</fullName>
    </submittedName>
</protein>
<dbReference type="RefSeq" id="WP_014517220.1">
    <property type="nucleotide sequence ID" value="NZ_BTDP01000025.1"/>
</dbReference>
<evidence type="ECO:0000313" key="1">
    <source>
        <dbReference type="EMBL" id="EAK8194360.1"/>
    </source>
</evidence>
<accession>A0A5C7E851</accession>
<name>A0A5C7E851_CAMJU</name>
<evidence type="ECO:0000313" key="2">
    <source>
        <dbReference type="Proteomes" id="UP000358933"/>
    </source>
</evidence>
<dbReference type="Proteomes" id="UP000358933">
    <property type="component" value="Unassembled WGS sequence"/>
</dbReference>
<dbReference type="EMBL" id="AACJKW010000023">
    <property type="protein sequence ID" value="EAK8194360.1"/>
    <property type="molecule type" value="Genomic_DNA"/>
</dbReference>
<proteinExistence type="predicted"/>
<organism evidence="1 2">
    <name type="scientific">Campylobacter jejuni</name>
    <dbReference type="NCBI Taxonomy" id="197"/>
    <lineage>
        <taxon>Bacteria</taxon>
        <taxon>Pseudomonadati</taxon>
        <taxon>Campylobacterota</taxon>
        <taxon>Epsilonproteobacteria</taxon>
        <taxon>Campylobacterales</taxon>
        <taxon>Campylobacteraceae</taxon>
        <taxon>Campylobacter</taxon>
    </lineage>
</organism>
<gene>
    <name evidence="1" type="ORF">E7N58_09515</name>
</gene>
<dbReference type="AlphaFoldDB" id="A0A5C7E851"/>
<reference evidence="1 2" key="1">
    <citation type="submission" date="2019-04" db="EMBL/GenBank/DDBJ databases">
        <authorList>
            <person name="Ashton P.M."/>
            <person name="Dallman T."/>
            <person name="Nair S."/>
            <person name="De Pinna E."/>
            <person name="Peters T."/>
            <person name="Grant K."/>
        </authorList>
    </citation>
    <scope>NUCLEOTIDE SEQUENCE [LARGE SCALE GENOMIC DNA]</scope>
    <source>
        <strain evidence="1 2">OXC2299</strain>
    </source>
</reference>